<gene>
    <name evidence="5" type="primary">rna</name>
    <name evidence="4" type="ORF">TL5118_02675</name>
    <name evidence="5" type="ORF">TL5120_03957</name>
</gene>
<dbReference type="GO" id="GO:0016787">
    <property type="term" value="F:hydrolase activity"/>
    <property type="evidence" value="ECO:0007669"/>
    <property type="project" value="UniProtKB-KW"/>
</dbReference>
<dbReference type="OrthoDB" id="4720638at2"/>
<sequence length="232" mass="25964">MHLPRPRRNSRVFHPFFKGLSRLAGACLIALTAAAPAQAEGERSGVFDYYVMALSWSPTWCALEGDARQSPQCEDNADHGWILHGLWPQFHRGWPSYCPTTARQPSRQMTAGMADIMGTSGLAWHQWKKHGTCSGLSARAYYALSRQAYGTVTRPAVFRKLEKTVKLPARVVEEAFLKANPDLEPDMVTVTCKSNRIQEVRVCLSKDLDPVPCGRDVVRDCQMTDALFDPVR</sequence>
<dbReference type="Proteomes" id="UP000051887">
    <property type="component" value="Unassembled WGS sequence"/>
</dbReference>
<organism evidence="5 7">
    <name type="scientific">Thalassovita autumnalis</name>
    <dbReference type="NCBI Taxonomy" id="2072972"/>
    <lineage>
        <taxon>Bacteria</taxon>
        <taxon>Pseudomonadati</taxon>
        <taxon>Pseudomonadota</taxon>
        <taxon>Alphaproteobacteria</taxon>
        <taxon>Rhodobacterales</taxon>
        <taxon>Roseobacteraceae</taxon>
        <taxon>Thalassovita</taxon>
    </lineage>
</organism>
<evidence type="ECO:0000256" key="2">
    <source>
        <dbReference type="RuleBase" id="RU004328"/>
    </source>
</evidence>
<evidence type="ECO:0000313" key="4">
    <source>
        <dbReference type="EMBL" id="CUH68574.1"/>
    </source>
</evidence>
<dbReference type="EMBL" id="CYSB01000035">
    <property type="protein sequence ID" value="CUH68574.1"/>
    <property type="molecule type" value="Genomic_DNA"/>
</dbReference>
<dbReference type="EC" id="3.1.27.6" evidence="5"/>
<feature type="chain" id="PRO_5009792611" evidence="3">
    <location>
        <begin position="40"/>
        <end position="232"/>
    </location>
</feature>
<dbReference type="RefSeq" id="WP_082626435.1">
    <property type="nucleotide sequence ID" value="NZ_CYSB01000035.1"/>
</dbReference>
<protein>
    <submittedName>
        <fullName evidence="5">Ribonuclease I</fullName>
        <ecNumber evidence="5">3.1.27.6</ecNumber>
    </submittedName>
</protein>
<evidence type="ECO:0000256" key="1">
    <source>
        <dbReference type="ARBA" id="ARBA00007469"/>
    </source>
</evidence>
<accession>A0A0P1G7L4</accession>
<dbReference type="CDD" id="cd01062">
    <property type="entry name" value="RNase_T2_prok"/>
    <property type="match status" value="1"/>
</dbReference>
<dbReference type="GO" id="GO:0033897">
    <property type="term" value="F:ribonuclease T2 activity"/>
    <property type="evidence" value="ECO:0007669"/>
    <property type="project" value="InterPro"/>
</dbReference>
<dbReference type="SUPFAM" id="SSF55895">
    <property type="entry name" value="Ribonuclease Rh-like"/>
    <property type="match status" value="1"/>
</dbReference>
<dbReference type="GO" id="GO:0003723">
    <property type="term" value="F:RNA binding"/>
    <property type="evidence" value="ECO:0007669"/>
    <property type="project" value="InterPro"/>
</dbReference>
<dbReference type="PROSITE" id="PS00530">
    <property type="entry name" value="RNASE_T2_1"/>
    <property type="match status" value="1"/>
</dbReference>
<comment type="similarity">
    <text evidence="1 2">Belongs to the RNase T2 family.</text>
</comment>
<reference evidence="4 6" key="2">
    <citation type="submission" date="2015-09" db="EMBL/GenBank/DDBJ databases">
        <authorList>
            <person name="Rodrigo-Torres L."/>
            <person name="Arahal D.R."/>
        </authorList>
    </citation>
    <scope>NUCLEOTIDE SEQUENCE [LARGE SCALE GENOMIC DNA]</scope>
    <source>
        <strain evidence="4 6">CECT 5118</strain>
    </source>
</reference>
<dbReference type="Proteomes" id="UP000051086">
    <property type="component" value="Unassembled WGS sequence"/>
</dbReference>
<dbReference type="InterPro" id="IPR033130">
    <property type="entry name" value="RNase_T2_His_AS_2"/>
</dbReference>
<dbReference type="EMBL" id="CYSC01000044">
    <property type="protein sequence ID" value="CUH74139.1"/>
    <property type="molecule type" value="Genomic_DNA"/>
</dbReference>
<keyword evidence="3" id="KW-0732">Signal</keyword>
<dbReference type="PANTHER" id="PTHR11240:SF22">
    <property type="entry name" value="RIBONUCLEASE T2"/>
    <property type="match status" value="1"/>
</dbReference>
<dbReference type="InterPro" id="IPR018188">
    <property type="entry name" value="RNase_T2_His_AS_1"/>
</dbReference>
<evidence type="ECO:0000313" key="7">
    <source>
        <dbReference type="Proteomes" id="UP000051887"/>
    </source>
</evidence>
<keyword evidence="5" id="KW-0378">Hydrolase</keyword>
<keyword evidence="6" id="KW-1185">Reference proteome</keyword>
<dbReference type="PANTHER" id="PTHR11240">
    <property type="entry name" value="RIBONUCLEASE T2"/>
    <property type="match status" value="1"/>
</dbReference>
<dbReference type="Gene3D" id="3.90.730.10">
    <property type="entry name" value="Ribonuclease T2-like"/>
    <property type="match status" value="1"/>
</dbReference>
<reference evidence="5 7" key="1">
    <citation type="submission" date="2015-09" db="EMBL/GenBank/DDBJ databases">
        <authorList>
            <consortium name="Swine Surveillance"/>
        </authorList>
    </citation>
    <scope>NUCLEOTIDE SEQUENCE [LARGE SCALE GENOMIC DNA]</scope>
    <source>
        <strain evidence="5 7">5120</strain>
    </source>
</reference>
<feature type="signal peptide" evidence="3">
    <location>
        <begin position="1"/>
        <end position="39"/>
    </location>
</feature>
<evidence type="ECO:0000313" key="5">
    <source>
        <dbReference type="EMBL" id="CUH74139.1"/>
    </source>
</evidence>
<evidence type="ECO:0000256" key="3">
    <source>
        <dbReference type="SAM" id="SignalP"/>
    </source>
</evidence>
<dbReference type="InterPro" id="IPR039378">
    <property type="entry name" value="RNase_T2_prok"/>
</dbReference>
<dbReference type="Pfam" id="PF00445">
    <property type="entry name" value="Ribonuclease_T2"/>
    <property type="match status" value="1"/>
</dbReference>
<dbReference type="GO" id="GO:0006401">
    <property type="term" value="P:RNA catabolic process"/>
    <property type="evidence" value="ECO:0007669"/>
    <property type="project" value="UniProtKB-ARBA"/>
</dbReference>
<proteinExistence type="inferred from homology"/>
<dbReference type="InterPro" id="IPR036430">
    <property type="entry name" value="RNase_T2-like_sf"/>
</dbReference>
<dbReference type="AlphaFoldDB" id="A0A0P1G7L4"/>
<evidence type="ECO:0000313" key="6">
    <source>
        <dbReference type="Proteomes" id="UP000051086"/>
    </source>
</evidence>
<dbReference type="PROSITE" id="PS00531">
    <property type="entry name" value="RNASE_T2_2"/>
    <property type="match status" value="1"/>
</dbReference>
<name>A0A0P1G7L4_9RHOB</name>
<dbReference type="InterPro" id="IPR001568">
    <property type="entry name" value="RNase_T2-like"/>
</dbReference>